<reference evidence="5" key="1">
    <citation type="submission" date="2018-02" db="EMBL/GenBank/DDBJ databases">
        <title>Genome sequencing of Solimonas sp. HR-BB.</title>
        <authorList>
            <person name="Lee Y."/>
            <person name="Jeon C.O."/>
        </authorList>
    </citation>
    <scope>NUCLEOTIDE SEQUENCE [LARGE SCALE GENOMIC DNA]</scope>
    <source>
        <strain evidence="5">HR-U</strain>
    </source>
</reference>
<dbReference type="PANTHER" id="PTHR34220">
    <property type="entry name" value="SENSOR HISTIDINE KINASE YPDA"/>
    <property type="match status" value="1"/>
</dbReference>
<dbReference type="InterPro" id="IPR050640">
    <property type="entry name" value="Bact_2-comp_sensor_kinase"/>
</dbReference>
<organism evidence="4 5">
    <name type="scientific">Siphonobacter curvatus</name>
    <dbReference type="NCBI Taxonomy" id="2094562"/>
    <lineage>
        <taxon>Bacteria</taxon>
        <taxon>Pseudomonadati</taxon>
        <taxon>Bacteroidota</taxon>
        <taxon>Cytophagia</taxon>
        <taxon>Cytophagales</taxon>
        <taxon>Cytophagaceae</taxon>
        <taxon>Siphonobacter</taxon>
    </lineage>
</organism>
<accession>A0A2S7IIZ1</accession>
<gene>
    <name evidence="4" type="ORF">C5O19_18210</name>
</gene>
<name>A0A2S7IIZ1_9BACT</name>
<evidence type="ECO:0000313" key="4">
    <source>
        <dbReference type="EMBL" id="PQA56279.1"/>
    </source>
</evidence>
<feature type="transmembrane region" description="Helical" evidence="2">
    <location>
        <begin position="235"/>
        <end position="261"/>
    </location>
</feature>
<evidence type="ECO:0000256" key="1">
    <source>
        <dbReference type="SAM" id="Coils"/>
    </source>
</evidence>
<dbReference type="AlphaFoldDB" id="A0A2S7IIZ1"/>
<feature type="domain" description="Signal transduction histidine kinase internal region" evidence="3">
    <location>
        <begin position="348"/>
        <end position="426"/>
    </location>
</feature>
<keyword evidence="2" id="KW-1133">Transmembrane helix</keyword>
<feature type="transmembrane region" description="Helical" evidence="2">
    <location>
        <begin position="71"/>
        <end position="91"/>
    </location>
</feature>
<keyword evidence="1" id="KW-0175">Coiled coil</keyword>
<evidence type="ECO:0000259" key="3">
    <source>
        <dbReference type="Pfam" id="PF06580"/>
    </source>
</evidence>
<dbReference type="InterPro" id="IPR010559">
    <property type="entry name" value="Sig_transdc_His_kin_internal"/>
</dbReference>
<feature type="transmembrane region" description="Helical" evidence="2">
    <location>
        <begin position="12"/>
        <end position="31"/>
    </location>
</feature>
<dbReference type="Pfam" id="PF06580">
    <property type="entry name" value="His_kinase"/>
    <property type="match status" value="1"/>
</dbReference>
<keyword evidence="5" id="KW-1185">Reference proteome</keyword>
<feature type="transmembrane region" description="Helical" evidence="2">
    <location>
        <begin position="37"/>
        <end position="59"/>
    </location>
</feature>
<evidence type="ECO:0000256" key="2">
    <source>
        <dbReference type="SAM" id="Phobius"/>
    </source>
</evidence>
<comment type="caution">
    <text evidence="4">The sequence shown here is derived from an EMBL/GenBank/DDBJ whole genome shotgun (WGS) entry which is preliminary data.</text>
</comment>
<dbReference type="GO" id="GO:0016020">
    <property type="term" value="C:membrane"/>
    <property type="evidence" value="ECO:0007669"/>
    <property type="project" value="InterPro"/>
</dbReference>
<dbReference type="PANTHER" id="PTHR34220:SF7">
    <property type="entry name" value="SENSOR HISTIDINE KINASE YPDA"/>
    <property type="match status" value="1"/>
</dbReference>
<sequence length="532" mass="60804">MPLFIKALPKWLGLIVAFGLYGLVFYGLITADGATYVRTYALVFISSGVLLFASQYYVCLPYWQQRKRAEFLLATLLLLGIWTLFRSWFLLAYTPVDRLLSTNSDTQRGFRDGLMESNPAFAPVLPQIVGILLNLGLTLGEGLIFTALSLWYQRGRQPLPLFSKRLKQWIQPSKTSRLAMGHLLGWVAYLLLSNLFDFFRKTFYLPMELLLLVPTVAAFYLCLRSSFRFLSQNRLIVAVVSALGIGVISAILKGILFGIAVKAGWPPYLDGINVLANPADFRTISVAKLTGYGMARTLSSEAYPILISFIYGYALQAVRDQQKLRLLSEERQREIQRQQQLENEVTAAKLQTLRYQINPHFLFNSLNFLYAQALPLSENLSRATLLLSEIMRYGLQESEAKVPLEQEVRHLQNFVDFNQLRFANRLQVQFTVEGSPAFRRIMPLLLITFVENAFKYGELHDPGFPLQIILRIDFETLSFFVHNKKRQGPKEESTGIGLDNIRRRLELAYPSRYTLNLHDQPQAYTAELQIQL</sequence>
<dbReference type="RefSeq" id="WP_104714814.1">
    <property type="nucleotide sequence ID" value="NZ_PTRA01000003.1"/>
</dbReference>
<keyword evidence="2" id="KW-0472">Membrane</keyword>
<feature type="transmembrane region" description="Helical" evidence="2">
    <location>
        <begin position="174"/>
        <end position="192"/>
    </location>
</feature>
<dbReference type="OrthoDB" id="9792992at2"/>
<evidence type="ECO:0000313" key="5">
    <source>
        <dbReference type="Proteomes" id="UP000239590"/>
    </source>
</evidence>
<protein>
    <recommendedName>
        <fullName evidence="3">Signal transduction histidine kinase internal region domain-containing protein</fullName>
    </recommendedName>
</protein>
<feature type="transmembrane region" description="Helical" evidence="2">
    <location>
        <begin position="128"/>
        <end position="153"/>
    </location>
</feature>
<dbReference type="GO" id="GO:0000155">
    <property type="term" value="F:phosphorelay sensor kinase activity"/>
    <property type="evidence" value="ECO:0007669"/>
    <property type="project" value="InterPro"/>
</dbReference>
<feature type="transmembrane region" description="Helical" evidence="2">
    <location>
        <begin position="204"/>
        <end position="223"/>
    </location>
</feature>
<feature type="coiled-coil region" evidence="1">
    <location>
        <begin position="324"/>
        <end position="351"/>
    </location>
</feature>
<keyword evidence="2" id="KW-0812">Transmembrane</keyword>
<dbReference type="EMBL" id="PTRA01000003">
    <property type="protein sequence ID" value="PQA56279.1"/>
    <property type="molecule type" value="Genomic_DNA"/>
</dbReference>
<proteinExistence type="predicted"/>
<dbReference type="Proteomes" id="UP000239590">
    <property type="component" value="Unassembled WGS sequence"/>
</dbReference>